<evidence type="ECO:0000256" key="1">
    <source>
        <dbReference type="ARBA" id="ARBA00004651"/>
    </source>
</evidence>
<evidence type="ECO:0000256" key="7">
    <source>
        <dbReference type="SAM" id="Phobius"/>
    </source>
</evidence>
<comment type="caution">
    <text evidence="10">The sequence shown here is derived from an EMBL/GenBank/DDBJ whole genome shotgun (WGS) entry which is preliminary data.</text>
</comment>
<dbReference type="PROSITE" id="PS00211">
    <property type="entry name" value="ABC_TRANSPORTER_1"/>
    <property type="match status" value="1"/>
</dbReference>
<dbReference type="SUPFAM" id="SSF52540">
    <property type="entry name" value="P-loop containing nucleoside triphosphate hydrolases"/>
    <property type="match status" value="1"/>
</dbReference>
<feature type="transmembrane region" description="Helical" evidence="7">
    <location>
        <begin position="63"/>
        <end position="82"/>
    </location>
</feature>
<dbReference type="InterPro" id="IPR036640">
    <property type="entry name" value="ABC1_TM_sf"/>
</dbReference>
<keyword evidence="11" id="KW-1185">Reference proteome</keyword>
<keyword evidence="5 7" id="KW-1133">Transmembrane helix</keyword>
<dbReference type="GO" id="GO:0140359">
    <property type="term" value="F:ABC-type transporter activity"/>
    <property type="evidence" value="ECO:0007669"/>
    <property type="project" value="InterPro"/>
</dbReference>
<dbReference type="GO" id="GO:0005524">
    <property type="term" value="F:ATP binding"/>
    <property type="evidence" value="ECO:0007669"/>
    <property type="project" value="UniProtKB-KW"/>
</dbReference>
<accession>A0AA41ZHY1</accession>
<dbReference type="SUPFAM" id="SSF90123">
    <property type="entry name" value="ABC transporter transmembrane region"/>
    <property type="match status" value="1"/>
</dbReference>
<dbReference type="RefSeq" id="WP_265269435.1">
    <property type="nucleotide sequence ID" value="NZ_JANFAV010000010.1"/>
</dbReference>
<comment type="subcellular location">
    <subcellularLocation>
        <location evidence="1">Cell membrane</location>
        <topology evidence="1">Multi-pass membrane protein</topology>
    </subcellularLocation>
</comment>
<feature type="domain" description="ABC transmembrane type-1" evidence="9">
    <location>
        <begin position="23"/>
        <end position="271"/>
    </location>
</feature>
<dbReference type="InterPro" id="IPR017871">
    <property type="entry name" value="ABC_transporter-like_CS"/>
</dbReference>
<dbReference type="GO" id="GO:0034040">
    <property type="term" value="F:ATPase-coupled lipid transmembrane transporter activity"/>
    <property type="evidence" value="ECO:0007669"/>
    <property type="project" value="TreeGrafter"/>
</dbReference>
<feature type="transmembrane region" description="Helical" evidence="7">
    <location>
        <begin position="23"/>
        <end position="51"/>
    </location>
</feature>
<keyword evidence="4 10" id="KW-0067">ATP-binding</keyword>
<evidence type="ECO:0000313" key="10">
    <source>
        <dbReference type="EMBL" id="MCW6536008.1"/>
    </source>
</evidence>
<dbReference type="EMBL" id="JANFAV010000010">
    <property type="protein sequence ID" value="MCW6536008.1"/>
    <property type="molecule type" value="Genomic_DNA"/>
</dbReference>
<dbReference type="InterPro" id="IPR003593">
    <property type="entry name" value="AAA+_ATPase"/>
</dbReference>
<feature type="domain" description="ABC transporter" evidence="8">
    <location>
        <begin position="310"/>
        <end position="533"/>
    </location>
</feature>
<dbReference type="Pfam" id="PF00005">
    <property type="entry name" value="ABC_tran"/>
    <property type="match status" value="1"/>
</dbReference>
<dbReference type="InterPro" id="IPR011527">
    <property type="entry name" value="ABC1_TM_dom"/>
</dbReference>
<keyword evidence="3" id="KW-0547">Nucleotide-binding</keyword>
<evidence type="ECO:0000256" key="2">
    <source>
        <dbReference type="ARBA" id="ARBA00022692"/>
    </source>
</evidence>
<name>A0AA41ZHY1_9SPHN</name>
<reference evidence="10" key="1">
    <citation type="submission" date="2022-06" db="EMBL/GenBank/DDBJ databases">
        <title>Sphingomonas sp. nov. isolated from rhizosphere soil of tomato.</title>
        <authorList>
            <person name="Dong H."/>
            <person name="Gao R."/>
        </authorList>
    </citation>
    <scope>NUCLEOTIDE SEQUENCE</scope>
    <source>
        <strain evidence="10">MMSM24</strain>
    </source>
</reference>
<dbReference type="AlphaFoldDB" id="A0AA41ZHY1"/>
<protein>
    <submittedName>
        <fullName evidence="10">ATP-binding cassette domain-containing protein</fullName>
    </submittedName>
</protein>
<dbReference type="InterPro" id="IPR027417">
    <property type="entry name" value="P-loop_NTPase"/>
</dbReference>
<dbReference type="InterPro" id="IPR039421">
    <property type="entry name" value="Type_1_exporter"/>
</dbReference>
<proteinExistence type="predicted"/>
<dbReference type="PANTHER" id="PTHR24221:SF653">
    <property type="entry name" value="TRANSPORT ATP-BINDING PROTEIN CYDC"/>
    <property type="match status" value="1"/>
</dbReference>
<evidence type="ECO:0000259" key="9">
    <source>
        <dbReference type="PROSITE" id="PS50929"/>
    </source>
</evidence>
<feature type="transmembrane region" description="Helical" evidence="7">
    <location>
        <begin position="146"/>
        <end position="162"/>
    </location>
</feature>
<dbReference type="Gene3D" id="3.40.50.300">
    <property type="entry name" value="P-loop containing nucleotide triphosphate hydrolases"/>
    <property type="match status" value="1"/>
</dbReference>
<evidence type="ECO:0000256" key="5">
    <source>
        <dbReference type="ARBA" id="ARBA00022989"/>
    </source>
</evidence>
<organism evidence="10 11">
    <name type="scientific">Sphingomonas lycopersici</name>
    <dbReference type="NCBI Taxonomy" id="2951807"/>
    <lineage>
        <taxon>Bacteria</taxon>
        <taxon>Pseudomonadati</taxon>
        <taxon>Pseudomonadota</taxon>
        <taxon>Alphaproteobacteria</taxon>
        <taxon>Sphingomonadales</taxon>
        <taxon>Sphingomonadaceae</taxon>
        <taxon>Sphingomonas</taxon>
    </lineage>
</organism>
<dbReference type="GO" id="GO:0016887">
    <property type="term" value="F:ATP hydrolysis activity"/>
    <property type="evidence" value="ECO:0007669"/>
    <property type="project" value="InterPro"/>
</dbReference>
<evidence type="ECO:0000256" key="6">
    <source>
        <dbReference type="ARBA" id="ARBA00023136"/>
    </source>
</evidence>
<gene>
    <name evidence="10" type="ORF">NEE01_14600</name>
</gene>
<evidence type="ECO:0000256" key="3">
    <source>
        <dbReference type="ARBA" id="ARBA00022741"/>
    </source>
</evidence>
<dbReference type="PROSITE" id="PS50929">
    <property type="entry name" value="ABC_TM1F"/>
    <property type="match status" value="1"/>
</dbReference>
<dbReference type="Gene3D" id="1.20.1560.10">
    <property type="entry name" value="ABC transporter type 1, transmembrane domain"/>
    <property type="match status" value="1"/>
</dbReference>
<dbReference type="InterPro" id="IPR003439">
    <property type="entry name" value="ABC_transporter-like_ATP-bd"/>
</dbReference>
<evidence type="ECO:0000256" key="4">
    <source>
        <dbReference type="ARBA" id="ARBA00022840"/>
    </source>
</evidence>
<keyword evidence="2 7" id="KW-0812">Transmembrane</keyword>
<dbReference type="PANTHER" id="PTHR24221">
    <property type="entry name" value="ATP-BINDING CASSETTE SUB-FAMILY B"/>
    <property type="match status" value="1"/>
</dbReference>
<evidence type="ECO:0000313" key="11">
    <source>
        <dbReference type="Proteomes" id="UP001165565"/>
    </source>
</evidence>
<sequence>MNEVKLSALLTASAAPWRRTRRLALLSGILVAVATIALLALSGWFITAAAIAGAAGPTVARGFNYLVPAATIRLLAILRTAGRYFERLLSHRAALGTLASLRTTLFGRAAAAEASGRLHLSGGEGASLLGRDVDQLEDRIIRAPQIAGAFAGLLVAGFLAAITGIIPALGVTLCLVGACMLTTWLAKQMLPDLARRDAAASIDLKVALAEYAAAAGEIAVYDLIARVSSGLEHVAARHDDAQFRLARAQAAIATIPTAAAGIAGALALATAHGGAALAAMAALAAVAAGESIAGYARAQIRAPSVDEASARLEMIAAMGIPDPVSTLPGVPILTIVTSIERHRLTPGARVAIVGPSGCGKTRLLTTLAGLRADAPQEIIVGERAASDVGLYQLRQQFALVPQDPMLIAGTVLDNLRLARVGISENEIWEALSTACLDQEVRALPDRLDQWIGEDGVQLSGGQRKRLAVARGLLAARPWLLLDEPSEGLDSDTEARLVAGLRAWLDRSGQGILLVSHRAAPLALCDEVIRLGDG</sequence>
<dbReference type="Proteomes" id="UP001165565">
    <property type="component" value="Unassembled WGS sequence"/>
</dbReference>
<keyword evidence="6 7" id="KW-0472">Membrane</keyword>
<dbReference type="GO" id="GO:0005886">
    <property type="term" value="C:plasma membrane"/>
    <property type="evidence" value="ECO:0007669"/>
    <property type="project" value="UniProtKB-SubCell"/>
</dbReference>
<dbReference type="PROSITE" id="PS50893">
    <property type="entry name" value="ABC_TRANSPORTER_2"/>
    <property type="match status" value="1"/>
</dbReference>
<evidence type="ECO:0000259" key="8">
    <source>
        <dbReference type="PROSITE" id="PS50893"/>
    </source>
</evidence>
<dbReference type="SMART" id="SM00382">
    <property type="entry name" value="AAA"/>
    <property type="match status" value="1"/>
</dbReference>